<sequence>DEPYLDALHQISPTYVVISAPTSKESPHNHPHDDAISLYIEQVKDEENVLHTGARRHSFICDIYRDGELGIQEDNGTLAEEYGLVSGTETGGRKSSVFVPPVVPPVDSRPMGSCWKW</sequence>
<dbReference type="AlphaFoldDB" id="X1SPK3"/>
<evidence type="ECO:0000313" key="1">
    <source>
        <dbReference type="EMBL" id="GAI94873.1"/>
    </source>
</evidence>
<gene>
    <name evidence="1" type="ORF">S12H4_34943</name>
</gene>
<dbReference type="EMBL" id="BARW01020715">
    <property type="protein sequence ID" value="GAI94873.1"/>
    <property type="molecule type" value="Genomic_DNA"/>
</dbReference>
<proteinExistence type="predicted"/>
<feature type="non-terminal residue" evidence="1">
    <location>
        <position position="1"/>
    </location>
</feature>
<name>X1SPK3_9ZZZZ</name>
<comment type="caution">
    <text evidence="1">The sequence shown here is derived from an EMBL/GenBank/DDBJ whole genome shotgun (WGS) entry which is preliminary data.</text>
</comment>
<protein>
    <submittedName>
        <fullName evidence="1">Uncharacterized protein</fullName>
    </submittedName>
</protein>
<organism evidence="1">
    <name type="scientific">marine sediment metagenome</name>
    <dbReference type="NCBI Taxonomy" id="412755"/>
    <lineage>
        <taxon>unclassified sequences</taxon>
        <taxon>metagenomes</taxon>
        <taxon>ecological metagenomes</taxon>
    </lineage>
</organism>
<accession>X1SPK3</accession>
<reference evidence="1" key="1">
    <citation type="journal article" date="2014" name="Front. Microbiol.">
        <title>High frequency of phylogenetically diverse reductive dehalogenase-homologous genes in deep subseafloor sedimentary metagenomes.</title>
        <authorList>
            <person name="Kawai M."/>
            <person name="Futagami T."/>
            <person name="Toyoda A."/>
            <person name="Takaki Y."/>
            <person name="Nishi S."/>
            <person name="Hori S."/>
            <person name="Arai W."/>
            <person name="Tsubouchi T."/>
            <person name="Morono Y."/>
            <person name="Uchiyama I."/>
            <person name="Ito T."/>
            <person name="Fujiyama A."/>
            <person name="Inagaki F."/>
            <person name="Takami H."/>
        </authorList>
    </citation>
    <scope>NUCLEOTIDE SEQUENCE</scope>
    <source>
        <strain evidence="1">Expedition CK06-06</strain>
    </source>
</reference>